<proteinExistence type="inferred from homology"/>
<evidence type="ECO:0000256" key="4">
    <source>
        <dbReference type="PROSITE-ProRule" id="PRU01360"/>
    </source>
</evidence>
<dbReference type="EMBL" id="CP042434">
    <property type="protein sequence ID" value="QEC70546.1"/>
    <property type="molecule type" value="Genomic_DNA"/>
</dbReference>
<keyword evidence="3 4" id="KW-0998">Cell outer membrane</keyword>
<keyword evidence="1 4" id="KW-0813">Transport</keyword>
<evidence type="ECO:0000256" key="5">
    <source>
        <dbReference type="SAM" id="SignalP"/>
    </source>
</evidence>
<dbReference type="InterPro" id="IPR008969">
    <property type="entry name" value="CarboxyPept-like_regulatory"/>
</dbReference>
<dbReference type="KEGG" id="agi:FSB73_01305"/>
<feature type="domain" description="Secretin/TonB short N-terminal" evidence="6">
    <location>
        <begin position="62"/>
        <end position="113"/>
    </location>
</feature>
<keyword evidence="4" id="KW-1134">Transmembrane beta strand</keyword>
<dbReference type="Gene3D" id="2.60.40.1120">
    <property type="entry name" value="Carboxypeptidase-like, regulatory domain"/>
    <property type="match status" value="1"/>
</dbReference>
<accession>A0A5B8VIY5</accession>
<dbReference type="GO" id="GO:0009279">
    <property type="term" value="C:cell outer membrane"/>
    <property type="evidence" value="ECO:0007669"/>
    <property type="project" value="UniProtKB-SubCell"/>
</dbReference>
<dbReference type="InterPro" id="IPR039426">
    <property type="entry name" value="TonB-dep_rcpt-like"/>
</dbReference>
<evidence type="ECO:0000259" key="6">
    <source>
        <dbReference type="SMART" id="SM00965"/>
    </source>
</evidence>
<feature type="chain" id="PRO_5022882897" evidence="5">
    <location>
        <begin position="32"/>
        <end position="743"/>
    </location>
</feature>
<dbReference type="SUPFAM" id="SSF56935">
    <property type="entry name" value="Porins"/>
    <property type="match status" value="1"/>
</dbReference>
<dbReference type="SMART" id="SM00965">
    <property type="entry name" value="STN"/>
    <property type="match status" value="1"/>
</dbReference>
<dbReference type="InterPro" id="IPR011662">
    <property type="entry name" value="Secretin/TonB_short_N"/>
</dbReference>
<dbReference type="InterPro" id="IPR012910">
    <property type="entry name" value="Plug_dom"/>
</dbReference>
<dbReference type="InterPro" id="IPR037066">
    <property type="entry name" value="Plug_dom_sf"/>
</dbReference>
<organism evidence="7 8">
    <name type="scientific">Arachidicoccus ginsenosidivorans</name>
    <dbReference type="NCBI Taxonomy" id="496057"/>
    <lineage>
        <taxon>Bacteria</taxon>
        <taxon>Pseudomonadati</taxon>
        <taxon>Bacteroidota</taxon>
        <taxon>Chitinophagia</taxon>
        <taxon>Chitinophagales</taxon>
        <taxon>Chitinophagaceae</taxon>
        <taxon>Arachidicoccus</taxon>
    </lineage>
</organism>
<evidence type="ECO:0000256" key="2">
    <source>
        <dbReference type="ARBA" id="ARBA00023136"/>
    </source>
</evidence>
<sequence length="743" mass="81513">MIMHLSSKGRRQFLLSMKFVFSLLFVAALQASGKAKSQNISCSFKDAPLKSVLAKFKEQSGYVFFYKRGALNSALPVSLSLQNANIEDALSVCFKGQPLDYQIEDKTVLIVPKKSALAQTDVKRYIVQQSQVSGVVTDSTGNPLSGVSVLLKGSKTGTITGPDGRFQINAKKGDILQFSFVGYLTSEIEVDDRTEFKISLRNKPTALNDVVIIGYGTTTRQKLIGAVDQVSSKNIENRPVGNLTQALQGEAPSLVIQQKSMDPNNNAININIRGLNTKTNAQPLVVIDGMVSDISHMNSLNPNDVDKISILKDAGTAAIYGSRSASGVILITTKHGAKNMAPNIRLGASGGVQTADILYHPVEGWQNATLLNVALANGGNSPAYTPQQIQDLKDHKDAPWMMDYIFKNAPQQQYDASVSGGSAHSTYMVSGSYFSQGSNFIGPGYGIQRYTLRTNYTAEYKRLKINVILGYVRNDGKGDQANAGFKIADASRTPKYYTNQPMTQDGRYLISSVGTNTAAALKLGGFNKHNNDWVTVGTALDFKITNDLKARGVFGYDLNSDWNFVRNLQYPTYNSAESTEPVLNNTDRNTENYSSKNVYVNAQFLLDYNKQIGKHNISAMAGVSQEVVNNRGIKVITKFTDEELGTPVSDGDNQTTFDQSRTQVNGTLKRVIQSVFGRADYNYADKYSAEFTIRSDGSTRFPKENQWGVFPSVSLGWMVSKEPFMKSYQENVGNLKLRGSWGF</sequence>
<dbReference type="Pfam" id="PF13715">
    <property type="entry name" value="CarbopepD_reg_2"/>
    <property type="match status" value="1"/>
</dbReference>
<reference evidence="7 8" key="1">
    <citation type="journal article" date="2017" name="Int. J. Syst. Evol. Microbiol.">
        <title>Arachidicoccus ginsenosidivorans sp. nov., with ginsenoside-converting activity isolated from ginseng cultivating soil.</title>
        <authorList>
            <person name="Siddiqi M.Z."/>
            <person name="Aslam Z."/>
            <person name="Im W.T."/>
        </authorList>
    </citation>
    <scope>NUCLEOTIDE SEQUENCE [LARGE SCALE GENOMIC DNA]</scope>
    <source>
        <strain evidence="7 8">Gsoil 809</strain>
    </source>
</reference>
<gene>
    <name evidence="7" type="ORF">FSB73_01305</name>
</gene>
<protein>
    <submittedName>
        <fullName evidence="7">SusC/RagA family TonB-linked outer membrane protein</fullName>
    </submittedName>
</protein>
<dbReference type="SUPFAM" id="SSF49464">
    <property type="entry name" value="Carboxypeptidase regulatory domain-like"/>
    <property type="match status" value="1"/>
</dbReference>
<dbReference type="Pfam" id="PF07660">
    <property type="entry name" value="STN"/>
    <property type="match status" value="1"/>
</dbReference>
<keyword evidence="5" id="KW-0732">Signal</keyword>
<dbReference type="Proteomes" id="UP000321291">
    <property type="component" value="Chromosome"/>
</dbReference>
<keyword evidence="4" id="KW-0812">Transmembrane</keyword>
<feature type="signal peptide" evidence="5">
    <location>
        <begin position="1"/>
        <end position="31"/>
    </location>
</feature>
<keyword evidence="2 4" id="KW-0472">Membrane</keyword>
<comment type="similarity">
    <text evidence="4">Belongs to the TonB-dependent receptor family.</text>
</comment>
<dbReference type="InterPro" id="IPR023997">
    <property type="entry name" value="TonB-dep_OMP_SusC/RagA_CS"/>
</dbReference>
<dbReference type="Gene3D" id="2.170.130.10">
    <property type="entry name" value="TonB-dependent receptor, plug domain"/>
    <property type="match status" value="1"/>
</dbReference>
<name>A0A5B8VIY5_9BACT</name>
<comment type="subcellular location">
    <subcellularLocation>
        <location evidence="4">Cell outer membrane</location>
        <topology evidence="4">Multi-pass membrane protein</topology>
    </subcellularLocation>
</comment>
<dbReference type="Pfam" id="PF07715">
    <property type="entry name" value="Plug"/>
    <property type="match status" value="1"/>
</dbReference>
<dbReference type="AlphaFoldDB" id="A0A5B8VIY5"/>
<evidence type="ECO:0000313" key="8">
    <source>
        <dbReference type="Proteomes" id="UP000321291"/>
    </source>
</evidence>
<dbReference type="RefSeq" id="WP_146779809.1">
    <property type="nucleotide sequence ID" value="NZ_CP042434.1"/>
</dbReference>
<evidence type="ECO:0000313" key="7">
    <source>
        <dbReference type="EMBL" id="QEC70546.1"/>
    </source>
</evidence>
<dbReference type="OrthoDB" id="899266at2"/>
<dbReference type="NCBIfam" id="TIGR04057">
    <property type="entry name" value="SusC_RagA_signa"/>
    <property type="match status" value="1"/>
</dbReference>
<dbReference type="NCBIfam" id="TIGR04056">
    <property type="entry name" value="OMP_RagA_SusC"/>
    <property type="match status" value="1"/>
</dbReference>
<evidence type="ECO:0000256" key="3">
    <source>
        <dbReference type="ARBA" id="ARBA00023237"/>
    </source>
</evidence>
<dbReference type="InterPro" id="IPR023996">
    <property type="entry name" value="TonB-dep_OMP_SusC/RagA"/>
</dbReference>
<dbReference type="PROSITE" id="PS52016">
    <property type="entry name" value="TONB_DEPENDENT_REC_3"/>
    <property type="match status" value="1"/>
</dbReference>
<evidence type="ECO:0000256" key="1">
    <source>
        <dbReference type="ARBA" id="ARBA00022448"/>
    </source>
</evidence>
<keyword evidence="8" id="KW-1185">Reference proteome</keyword>